<evidence type="ECO:0000256" key="1">
    <source>
        <dbReference type="SAM" id="SignalP"/>
    </source>
</evidence>
<gene>
    <name evidence="2" type="ORF">M0M57_08105</name>
</gene>
<sequence length="401" mass="44310">MRKIITLLLLFVGLQNSAQSMSDGIYSTNFGTINLTFEVGYEYPNGGMVYGDYKNNGTITGSTTNNGKEIIGTFHNGAAEGKFIFFAPSGKQHFFDSGITSFNGNWGYGTDNKYSTNTDHIWKATSKTSGKDAIKNVTNVWSGKWNTTDGNLILQQVGNKITGTYKGIGTVTAIYSPQTKKLKGTFYNNNTKKTGHFEFNFEGNSFKGKWGWTSAMTDGVWNGDKHIKNNKELPKSTTQVTSSTSNSGTTKFVVSAVSIDASEGKIYGFFGCKLFKVTASGREQVQNFGNKSSDFYNTTENNENKLLSKKQAFSNSPEFYREFVLNNSDLNNNGVKYELEIYSHMKAKRTGASNLNFGFIKEIFRLDQIKIGETFPLISIVDGVTIFGGGQCILKFKVTKS</sequence>
<name>A0ABY4KK71_9FLAO</name>
<evidence type="ECO:0000313" key="3">
    <source>
        <dbReference type="Proteomes" id="UP000830583"/>
    </source>
</evidence>
<proteinExistence type="predicted"/>
<accession>A0ABY4KK71</accession>
<evidence type="ECO:0008006" key="4">
    <source>
        <dbReference type="Google" id="ProtNLM"/>
    </source>
</evidence>
<keyword evidence="3" id="KW-1185">Reference proteome</keyword>
<dbReference type="RefSeq" id="WP_248436675.1">
    <property type="nucleotide sequence ID" value="NZ_CP096205.1"/>
</dbReference>
<dbReference type="Proteomes" id="UP000830583">
    <property type="component" value="Chromosome"/>
</dbReference>
<feature type="chain" id="PRO_5047154384" description="MORN repeat protein" evidence="1">
    <location>
        <begin position="19"/>
        <end position="401"/>
    </location>
</feature>
<organism evidence="2 3">
    <name type="scientific">Flavobacterium azooxidireducens</name>
    <dbReference type="NCBI Taxonomy" id="1871076"/>
    <lineage>
        <taxon>Bacteria</taxon>
        <taxon>Pseudomonadati</taxon>
        <taxon>Bacteroidota</taxon>
        <taxon>Flavobacteriia</taxon>
        <taxon>Flavobacteriales</taxon>
        <taxon>Flavobacteriaceae</taxon>
        <taxon>Flavobacterium</taxon>
    </lineage>
</organism>
<dbReference type="EMBL" id="CP096205">
    <property type="protein sequence ID" value="UPQ80790.1"/>
    <property type="molecule type" value="Genomic_DNA"/>
</dbReference>
<evidence type="ECO:0000313" key="2">
    <source>
        <dbReference type="EMBL" id="UPQ80790.1"/>
    </source>
</evidence>
<protein>
    <recommendedName>
        <fullName evidence="4">MORN repeat protein</fullName>
    </recommendedName>
</protein>
<feature type="signal peptide" evidence="1">
    <location>
        <begin position="1"/>
        <end position="18"/>
    </location>
</feature>
<keyword evidence="1" id="KW-0732">Signal</keyword>
<reference evidence="2" key="1">
    <citation type="submission" date="2022-04" db="EMBL/GenBank/DDBJ databases">
        <title>Consumption of N2O by Flavobacterium azooxidireducens sp. nov. isolated from Decomposing Leaf Litter of Phragmites australis (Cav.).</title>
        <authorList>
            <person name="Behrendt U."/>
            <person name="Spanner T."/>
            <person name="Augustin J."/>
            <person name="Horn M.A."/>
            <person name="Kolb S."/>
            <person name="Ulrich A."/>
        </authorList>
    </citation>
    <scope>NUCLEOTIDE SEQUENCE</scope>
    <source>
        <strain evidence="2">IGB 4-14</strain>
    </source>
</reference>